<dbReference type="SMART" id="SM00881">
    <property type="entry name" value="CoA_binding"/>
    <property type="match status" value="1"/>
</dbReference>
<keyword evidence="3" id="KW-1185">Reference proteome</keyword>
<reference evidence="3" key="1">
    <citation type="journal article" date="2019" name="Int. J. Syst. Evol. Microbiol.">
        <title>The Global Catalogue of Microorganisms (GCM) 10K type strain sequencing project: providing services to taxonomists for standard genome sequencing and annotation.</title>
        <authorList>
            <consortium name="The Broad Institute Genomics Platform"/>
            <consortium name="The Broad Institute Genome Sequencing Center for Infectious Disease"/>
            <person name="Wu L."/>
            <person name="Ma J."/>
        </authorList>
    </citation>
    <scope>NUCLEOTIDE SEQUENCE [LARGE SCALE GENOMIC DNA]</scope>
    <source>
        <strain evidence="3">CCUG 42722</strain>
    </source>
</reference>
<dbReference type="EMBL" id="JBHSFI010000009">
    <property type="protein sequence ID" value="MFC4631702.1"/>
    <property type="molecule type" value="Genomic_DNA"/>
</dbReference>
<protein>
    <submittedName>
        <fullName evidence="2">CoA-binding protein</fullName>
    </submittedName>
</protein>
<organism evidence="2 3">
    <name type="scientific">Promicromonospora alba</name>
    <dbReference type="NCBI Taxonomy" id="1616110"/>
    <lineage>
        <taxon>Bacteria</taxon>
        <taxon>Bacillati</taxon>
        <taxon>Actinomycetota</taxon>
        <taxon>Actinomycetes</taxon>
        <taxon>Micrococcales</taxon>
        <taxon>Promicromonosporaceae</taxon>
        <taxon>Promicromonospora</taxon>
    </lineage>
</organism>
<comment type="caution">
    <text evidence="2">The sequence shown here is derived from an EMBL/GenBank/DDBJ whole genome shotgun (WGS) entry which is preliminary data.</text>
</comment>
<proteinExistence type="predicted"/>
<feature type="domain" description="CoA-binding" evidence="1">
    <location>
        <begin position="16"/>
        <end position="110"/>
    </location>
</feature>
<sequence>MSETWQGPSLQDRMRILRTTTSVAIVGASENPARASYFVASYLLSSSSYDVYFVNPRATEIHGHPVYPSLADLPVVPDLVDVFRRHDDLPSVLDETVAVGAKTLWLQLGLWHEDVARGAKAAGLDVVMNRCLKIEHARFHGGLHLAGFDTGVISSRRADH</sequence>
<evidence type="ECO:0000313" key="3">
    <source>
        <dbReference type="Proteomes" id="UP001596011"/>
    </source>
</evidence>
<evidence type="ECO:0000259" key="1">
    <source>
        <dbReference type="SMART" id="SM00881"/>
    </source>
</evidence>
<dbReference type="Pfam" id="PF13380">
    <property type="entry name" value="CoA_binding_2"/>
    <property type="match status" value="1"/>
</dbReference>
<dbReference type="RefSeq" id="WP_377141434.1">
    <property type="nucleotide sequence ID" value="NZ_JBHSFI010000009.1"/>
</dbReference>
<dbReference type="InterPro" id="IPR036291">
    <property type="entry name" value="NAD(P)-bd_dom_sf"/>
</dbReference>
<gene>
    <name evidence="2" type="ORF">ACFO6V_25910</name>
</gene>
<dbReference type="PANTHER" id="PTHR33303:SF2">
    <property type="entry name" value="COA-BINDING DOMAIN-CONTAINING PROTEIN"/>
    <property type="match status" value="1"/>
</dbReference>
<dbReference type="Proteomes" id="UP001596011">
    <property type="component" value="Unassembled WGS sequence"/>
</dbReference>
<accession>A0ABV9HNJ7</accession>
<dbReference type="InterPro" id="IPR003781">
    <property type="entry name" value="CoA-bd"/>
</dbReference>
<evidence type="ECO:0000313" key="2">
    <source>
        <dbReference type="EMBL" id="MFC4631702.1"/>
    </source>
</evidence>
<dbReference type="Gene3D" id="3.40.50.720">
    <property type="entry name" value="NAD(P)-binding Rossmann-like Domain"/>
    <property type="match status" value="1"/>
</dbReference>
<name>A0ABV9HNJ7_9MICO</name>
<dbReference type="PANTHER" id="PTHR33303">
    <property type="entry name" value="CYTOPLASMIC PROTEIN-RELATED"/>
    <property type="match status" value="1"/>
</dbReference>
<dbReference type="SUPFAM" id="SSF51735">
    <property type="entry name" value="NAD(P)-binding Rossmann-fold domains"/>
    <property type="match status" value="1"/>
</dbReference>